<dbReference type="InterPro" id="IPR001509">
    <property type="entry name" value="Epimerase_deHydtase"/>
</dbReference>
<dbReference type="PANTHER" id="PTHR11092:SF0">
    <property type="entry name" value="EPIMERASE FAMILY PROTEIN SDR39U1"/>
    <property type="match status" value="1"/>
</dbReference>
<keyword evidence="2" id="KW-1133">Transmembrane helix</keyword>
<evidence type="ECO:0000259" key="4">
    <source>
        <dbReference type="Pfam" id="PF08338"/>
    </source>
</evidence>
<dbReference type="InterPro" id="IPR036291">
    <property type="entry name" value="NAD(P)-bd_dom_sf"/>
</dbReference>
<organism evidence="5 6">
    <name type="scientific">Noviherbaspirillum suwonense</name>
    <dbReference type="NCBI Taxonomy" id="1224511"/>
    <lineage>
        <taxon>Bacteria</taxon>
        <taxon>Pseudomonadati</taxon>
        <taxon>Pseudomonadota</taxon>
        <taxon>Betaproteobacteria</taxon>
        <taxon>Burkholderiales</taxon>
        <taxon>Oxalobacteraceae</taxon>
        <taxon>Noviherbaspirillum</taxon>
    </lineage>
</organism>
<evidence type="ECO:0000313" key="6">
    <source>
        <dbReference type="Proteomes" id="UP001158049"/>
    </source>
</evidence>
<dbReference type="RefSeq" id="WP_283442656.1">
    <property type="nucleotide sequence ID" value="NZ_FXUL01000008.1"/>
</dbReference>
<dbReference type="InterPro" id="IPR013549">
    <property type="entry name" value="DUF1731"/>
</dbReference>
<feature type="domain" description="NAD-dependent epimerase/dehydratase" evidence="3">
    <location>
        <begin position="187"/>
        <end position="411"/>
    </location>
</feature>
<evidence type="ECO:0008006" key="7">
    <source>
        <dbReference type="Google" id="ProtNLM"/>
    </source>
</evidence>
<accession>A0ABY1QA91</accession>
<dbReference type="NCBIfam" id="TIGR01777">
    <property type="entry name" value="yfcH"/>
    <property type="match status" value="1"/>
</dbReference>
<gene>
    <name evidence="5" type="ORF">SAMN06295970_108149</name>
</gene>
<feature type="transmembrane region" description="Helical" evidence="2">
    <location>
        <begin position="138"/>
        <end position="156"/>
    </location>
</feature>
<evidence type="ECO:0000256" key="1">
    <source>
        <dbReference type="ARBA" id="ARBA00009353"/>
    </source>
</evidence>
<dbReference type="Gene3D" id="3.40.50.720">
    <property type="entry name" value="NAD(P)-binding Rossmann-like Domain"/>
    <property type="match status" value="1"/>
</dbReference>
<feature type="transmembrane region" description="Helical" evidence="2">
    <location>
        <begin position="106"/>
        <end position="126"/>
    </location>
</feature>
<evidence type="ECO:0000259" key="3">
    <source>
        <dbReference type="Pfam" id="PF01370"/>
    </source>
</evidence>
<name>A0ABY1QA91_9BURK</name>
<proteinExistence type="inferred from homology"/>
<dbReference type="InterPro" id="IPR010099">
    <property type="entry name" value="SDR39U1"/>
</dbReference>
<dbReference type="Pfam" id="PF01370">
    <property type="entry name" value="Epimerase"/>
    <property type="match status" value="1"/>
</dbReference>
<keyword evidence="6" id="KW-1185">Reference proteome</keyword>
<reference evidence="5 6" key="1">
    <citation type="submission" date="2017-05" db="EMBL/GenBank/DDBJ databases">
        <authorList>
            <person name="Varghese N."/>
            <person name="Submissions S."/>
        </authorList>
    </citation>
    <scope>NUCLEOTIDE SEQUENCE [LARGE SCALE GENOMIC DNA]</scope>
    <source>
        <strain evidence="5 6">DSM 26001</strain>
    </source>
</reference>
<keyword evidence="2" id="KW-0472">Membrane</keyword>
<dbReference type="Pfam" id="PF08338">
    <property type="entry name" value="DUF1731"/>
    <property type="match status" value="1"/>
</dbReference>
<feature type="domain" description="DUF1731" evidence="4">
    <location>
        <begin position="439"/>
        <end position="483"/>
    </location>
</feature>
<dbReference type="PANTHER" id="PTHR11092">
    <property type="entry name" value="SUGAR NUCLEOTIDE EPIMERASE RELATED"/>
    <property type="match status" value="1"/>
</dbReference>
<keyword evidence="2" id="KW-0812">Transmembrane</keyword>
<dbReference type="EMBL" id="FXUL01000008">
    <property type="protein sequence ID" value="SMP62552.1"/>
    <property type="molecule type" value="Genomic_DNA"/>
</dbReference>
<dbReference type="SUPFAM" id="SSF51735">
    <property type="entry name" value="NAD(P)-binding Rossmann-fold domains"/>
    <property type="match status" value="1"/>
</dbReference>
<protein>
    <recommendedName>
        <fullName evidence="7">Sugar nucleotide epimerase</fullName>
    </recommendedName>
</protein>
<feature type="transmembrane region" description="Helical" evidence="2">
    <location>
        <begin position="62"/>
        <end position="85"/>
    </location>
</feature>
<sequence length="486" mass="53187">MNTHVLALQLMAAQGLLGAFDTVYHHELTEALPNRSTARTELAIHATRAAIYGVLFVGLSNWQWHGMFAIALIAFFAVEIVLTLWDFVIEDQTRLLPASERVTHTVLAINGGAFITLLALNVPAWLEEPTALVWHSQGWLGIFLALCGIGVGLSGIRDAFASRATGIDNARERTVSPVRFHDQPQHVLVTGATGFVGQVLVRALLADGHTVTALARNPKKAAWTFNGAVRCIARLDEIAPIERVDVVINLAGARILGQRWTAARQQVLRNSRVAYTEKLVDWMGRMKHKPRLMLSASAVGYYGVQPPDDGTAFNEDAPPQPIFMSQLCQDWERATQGARRFGVEAVCMRFGLVLGKGGAFPMMALPIRLGLGGPLGGGRQTMSWIHVRDLVRAIAHLMNRPEANSGQLSYNFTAPEQPTQAQFTQAIAHRLGRPLFLSMPAMPVRFLLGEQAGLLLEGQRVAPRALLKEGFAFDYPTSDKAIMSLV</sequence>
<comment type="caution">
    <text evidence="5">The sequence shown here is derived from an EMBL/GenBank/DDBJ whole genome shotgun (WGS) entry which is preliminary data.</text>
</comment>
<dbReference type="Proteomes" id="UP001158049">
    <property type="component" value="Unassembled WGS sequence"/>
</dbReference>
<evidence type="ECO:0000256" key="2">
    <source>
        <dbReference type="SAM" id="Phobius"/>
    </source>
</evidence>
<evidence type="ECO:0000313" key="5">
    <source>
        <dbReference type="EMBL" id="SMP62552.1"/>
    </source>
</evidence>
<comment type="similarity">
    <text evidence="1">Belongs to the NAD(P)-dependent epimerase/dehydratase family. SDR39U1 subfamily.</text>
</comment>